<dbReference type="Proteomes" id="UP000321907">
    <property type="component" value="Unassembled WGS sequence"/>
</dbReference>
<protein>
    <recommendedName>
        <fullName evidence="3">TonB-dependent receptor</fullName>
    </recommendedName>
</protein>
<proteinExistence type="predicted"/>
<evidence type="ECO:0000313" key="1">
    <source>
        <dbReference type="EMBL" id="TXF90529.1"/>
    </source>
</evidence>
<comment type="caution">
    <text evidence="1">The sequence shown here is derived from an EMBL/GenBank/DDBJ whole genome shotgun (WGS) entry which is preliminary data.</text>
</comment>
<dbReference type="AlphaFoldDB" id="A0A5C7FV51"/>
<gene>
    <name evidence="1" type="ORF">FUA23_05365</name>
</gene>
<reference evidence="1 2" key="1">
    <citation type="submission" date="2019-08" db="EMBL/GenBank/DDBJ databases">
        <title>Lewinella sp. strain SSH13 Genome sequencing and assembly.</title>
        <authorList>
            <person name="Kim I."/>
        </authorList>
    </citation>
    <scope>NUCLEOTIDE SEQUENCE [LARGE SCALE GENOMIC DNA]</scope>
    <source>
        <strain evidence="1 2">SSH13</strain>
    </source>
</reference>
<accession>A0A5C7FV51</accession>
<dbReference type="OrthoDB" id="9804995at2"/>
<organism evidence="1 2">
    <name type="scientific">Neolewinella aurantiaca</name>
    <dbReference type="NCBI Taxonomy" id="2602767"/>
    <lineage>
        <taxon>Bacteria</taxon>
        <taxon>Pseudomonadati</taxon>
        <taxon>Bacteroidota</taxon>
        <taxon>Saprospiria</taxon>
        <taxon>Saprospirales</taxon>
        <taxon>Lewinellaceae</taxon>
        <taxon>Neolewinella</taxon>
    </lineage>
</organism>
<evidence type="ECO:0000313" key="2">
    <source>
        <dbReference type="Proteomes" id="UP000321907"/>
    </source>
</evidence>
<dbReference type="SUPFAM" id="SSF56935">
    <property type="entry name" value="Porins"/>
    <property type="match status" value="1"/>
</dbReference>
<dbReference type="EMBL" id="VOXD01000006">
    <property type="protein sequence ID" value="TXF90529.1"/>
    <property type="molecule type" value="Genomic_DNA"/>
</dbReference>
<sequence length="720" mass="79053">MIMKQNQTKWSDKKVRLSSWAGYFLPLLLSTLTPLLAQDTLSFGGIYDLPGAEVRASYTPVSPLAQSFTIEEVYRLPGTFYDPARLVALLPGVVQTNDQANHLSVRGNTPNANLWRLNGLAIVNPNHTANAGTFYDFPTLSGGGVNAISAQMLGNSGFLAGGLPVEYGFATGGTFDLRLRPGSKTRRKYQAQAGFIGFDLMAEGPIGDSGKTSYLVNGRYSFTGLLADMGVDFGGEEIRFYDINAHLDHTTEKGRIGAFAIFGNSTNDFLAPDPAESEITEQKELFDIEFSNDLAVMGFDFDRQIGGGTLSGGYAFSDISAFRDQYFRMNSPAGRAVQTNNLSRNNANLKWRETIGRNGELTIGAEYLRETGGISYVFEGGSRDIFQNGGVTADAVSPFVSYKMVTGPYALEGGLRYSFYSASTNKSIAEPRLRITRRGDVAQVTLAAEINSQRSLAAGYTSSFGGEASNVPAVATQQVSLAYGRSLGKLNTRITLFGQRTPEELAASALAFGPEEFLVSANNLLEIGPDLTFDKTTTTRRYGVELEAGGGRKSEGWYYRGNLTLLRAETEQLDGSWSKDRYSSDFITKLTVGREWEGQDKKERVRTYGLNLALIAYGGERYGETPLFEPSPTDDILLYFAGQDLRNGFINSTGTYFRPDLRLYKTKIRPKTTTTLALDLQNVAGIENLANVYYDAFLEQPNERYQLGLIPVLSYRVVWR</sequence>
<keyword evidence="2" id="KW-1185">Reference proteome</keyword>
<name>A0A5C7FV51_9BACT</name>
<evidence type="ECO:0008006" key="3">
    <source>
        <dbReference type="Google" id="ProtNLM"/>
    </source>
</evidence>